<protein>
    <submittedName>
        <fullName evidence="3">EIF-4F 25 kDa subunit</fullName>
    </submittedName>
</protein>
<keyword evidence="2" id="KW-1185">Reference proteome</keyword>
<dbReference type="WBParaSite" id="PgB39_g005_t08">
    <property type="protein sequence ID" value="PgB39_g005_t08"/>
    <property type="gene ID" value="PgB39_g005"/>
</dbReference>
<evidence type="ECO:0000313" key="3">
    <source>
        <dbReference type="WBParaSite" id="PgB39_g005_t08"/>
    </source>
</evidence>
<sequence length="89" mass="10112">MEQMHTHQQNKHVISPRAVPETHTCSQMDHIILKLKDSENQPPTGNANHKISWEATDTCFGRPVSQIAPANILQIYVNKLSEDAFQSDY</sequence>
<evidence type="ECO:0000313" key="2">
    <source>
        <dbReference type="Proteomes" id="UP000887569"/>
    </source>
</evidence>
<dbReference type="AlphaFoldDB" id="A0A914ZYG2"/>
<evidence type="ECO:0000256" key="1">
    <source>
        <dbReference type="SAM" id="MobiDB-lite"/>
    </source>
</evidence>
<organism evidence="2 3">
    <name type="scientific">Parascaris univalens</name>
    <name type="common">Nematode worm</name>
    <dbReference type="NCBI Taxonomy" id="6257"/>
    <lineage>
        <taxon>Eukaryota</taxon>
        <taxon>Metazoa</taxon>
        <taxon>Ecdysozoa</taxon>
        <taxon>Nematoda</taxon>
        <taxon>Chromadorea</taxon>
        <taxon>Rhabditida</taxon>
        <taxon>Spirurina</taxon>
        <taxon>Ascaridomorpha</taxon>
        <taxon>Ascaridoidea</taxon>
        <taxon>Ascarididae</taxon>
        <taxon>Parascaris</taxon>
    </lineage>
</organism>
<name>A0A914ZYG2_PARUN</name>
<feature type="region of interest" description="Disordered" evidence="1">
    <location>
        <begin position="1"/>
        <end position="21"/>
    </location>
</feature>
<accession>A0A914ZYG2</accession>
<dbReference type="Proteomes" id="UP000887569">
    <property type="component" value="Unplaced"/>
</dbReference>
<proteinExistence type="predicted"/>
<reference evidence="3" key="1">
    <citation type="submission" date="2022-11" db="UniProtKB">
        <authorList>
            <consortium name="WormBaseParasite"/>
        </authorList>
    </citation>
    <scope>IDENTIFICATION</scope>
</reference>